<keyword evidence="2 6" id="KW-0812">Transmembrane</keyword>
<keyword evidence="3 6" id="KW-1133">Transmembrane helix</keyword>
<keyword evidence="4 6" id="KW-0472">Membrane</keyword>
<protein>
    <recommendedName>
        <fullName evidence="5">Signal peptidase I</fullName>
        <ecNumber evidence="5">3.4.21.89</ecNumber>
    </recommendedName>
</protein>
<comment type="subcellular location">
    <subcellularLocation>
        <location evidence="1">Membrane</location>
    </subcellularLocation>
</comment>
<dbReference type="NCBIfam" id="TIGR02228">
    <property type="entry name" value="sigpep_I_arch"/>
    <property type="match status" value="1"/>
</dbReference>
<evidence type="ECO:0000313" key="7">
    <source>
        <dbReference type="EMBL" id="GAA3881509.1"/>
    </source>
</evidence>
<dbReference type="PANTHER" id="PTHR10806">
    <property type="entry name" value="SIGNAL PEPTIDASE COMPLEX CATALYTIC SUBUNIT SEC11"/>
    <property type="match status" value="1"/>
</dbReference>
<comment type="caution">
    <text evidence="7">The sequence shown here is derived from an EMBL/GenBank/DDBJ whole genome shotgun (WGS) entry which is preliminary data.</text>
</comment>
<dbReference type="PANTHER" id="PTHR10806:SF6">
    <property type="entry name" value="SIGNAL PEPTIDASE COMPLEX CATALYTIC SUBUNIT SEC11"/>
    <property type="match status" value="1"/>
</dbReference>
<gene>
    <name evidence="7" type="ORF">GCM10022381_24710</name>
</gene>
<dbReference type="EMBL" id="BAABCN010000007">
    <property type="protein sequence ID" value="GAA3881509.1"/>
    <property type="molecule type" value="Genomic_DNA"/>
</dbReference>
<evidence type="ECO:0000256" key="6">
    <source>
        <dbReference type="SAM" id="Phobius"/>
    </source>
</evidence>
<dbReference type="InterPro" id="IPR001733">
    <property type="entry name" value="Peptidase_S26B"/>
</dbReference>
<dbReference type="Proteomes" id="UP001501803">
    <property type="component" value="Unassembled WGS sequence"/>
</dbReference>
<evidence type="ECO:0000313" key="8">
    <source>
        <dbReference type="Proteomes" id="UP001501803"/>
    </source>
</evidence>
<dbReference type="InterPro" id="IPR019533">
    <property type="entry name" value="Peptidase_S26"/>
</dbReference>
<evidence type="ECO:0000256" key="3">
    <source>
        <dbReference type="ARBA" id="ARBA00022989"/>
    </source>
</evidence>
<proteinExistence type="predicted"/>
<dbReference type="EC" id="3.4.21.89" evidence="5"/>
<dbReference type="CDD" id="cd06530">
    <property type="entry name" value="S26_SPase_I"/>
    <property type="match status" value="1"/>
</dbReference>
<dbReference type="SUPFAM" id="SSF51306">
    <property type="entry name" value="LexA/Signal peptidase"/>
    <property type="match status" value="1"/>
</dbReference>
<feature type="transmembrane region" description="Helical" evidence="6">
    <location>
        <begin position="53"/>
        <end position="76"/>
    </location>
</feature>
<name>A0ABP7KLC1_9MICO</name>
<dbReference type="InterPro" id="IPR036286">
    <property type="entry name" value="LexA/Signal_pep-like_sf"/>
</dbReference>
<evidence type="ECO:0000256" key="2">
    <source>
        <dbReference type="ARBA" id="ARBA00022692"/>
    </source>
</evidence>
<evidence type="ECO:0000256" key="5">
    <source>
        <dbReference type="NCBIfam" id="TIGR02228"/>
    </source>
</evidence>
<sequence>MSGAAVMDKTSDEFSVALTDEAEGNHPSASAVGETAEIVAETKPAPEKGLWSYLGLALSAALLLLVVALAAATVVIPKLAGALPMTVLTSSMEPGLPPGTLIIVKPINPDDLAIGDIATYQIESGKPGVITHRIIGINLIASGERTFVFMGDNNGVADADAVQEVQIQGKLWYSIPLIGWVNNLVNGANKVWIVPVLAGLLFAYAGYMFVSGLAAANRARRVRRNVQKKSRGTEVSVADDAEQADAAVQVDDAVQLDRPGQTIDAESPGHRDQLSIAEWLDEIERREISTGSTTG</sequence>
<organism evidence="7 8">
    <name type="scientific">Leifsonia kafniensis</name>
    <dbReference type="NCBI Taxonomy" id="475957"/>
    <lineage>
        <taxon>Bacteria</taxon>
        <taxon>Bacillati</taxon>
        <taxon>Actinomycetota</taxon>
        <taxon>Actinomycetes</taxon>
        <taxon>Micrococcales</taxon>
        <taxon>Microbacteriaceae</taxon>
        <taxon>Leifsonia</taxon>
    </lineage>
</organism>
<evidence type="ECO:0000256" key="4">
    <source>
        <dbReference type="ARBA" id="ARBA00023136"/>
    </source>
</evidence>
<keyword evidence="8" id="KW-1185">Reference proteome</keyword>
<accession>A0ABP7KLC1</accession>
<reference evidence="8" key="1">
    <citation type="journal article" date="2019" name="Int. J. Syst. Evol. Microbiol.">
        <title>The Global Catalogue of Microorganisms (GCM) 10K type strain sequencing project: providing services to taxonomists for standard genome sequencing and annotation.</title>
        <authorList>
            <consortium name="The Broad Institute Genomics Platform"/>
            <consortium name="The Broad Institute Genome Sequencing Center for Infectious Disease"/>
            <person name="Wu L."/>
            <person name="Ma J."/>
        </authorList>
    </citation>
    <scope>NUCLEOTIDE SEQUENCE [LARGE SCALE GENOMIC DNA]</scope>
    <source>
        <strain evidence="8">JCM 17021</strain>
    </source>
</reference>
<feature type="transmembrane region" description="Helical" evidence="6">
    <location>
        <begin position="192"/>
        <end position="216"/>
    </location>
</feature>
<evidence type="ECO:0000256" key="1">
    <source>
        <dbReference type="ARBA" id="ARBA00004370"/>
    </source>
</evidence>